<evidence type="ECO:0000313" key="2">
    <source>
        <dbReference type="EMBL" id="KER19364.1"/>
    </source>
</evidence>
<dbReference type="AlphaFoldDB" id="A0A074ZVZ7"/>
<dbReference type="GeneID" id="20326007"/>
<dbReference type="RefSeq" id="XP_009176888.1">
    <property type="nucleotide sequence ID" value="XM_009178624.1"/>
</dbReference>
<feature type="compositionally biased region" description="Polar residues" evidence="1">
    <location>
        <begin position="110"/>
        <end position="120"/>
    </location>
</feature>
<dbReference type="KEGG" id="ovi:T265_11839"/>
<gene>
    <name evidence="2" type="ORF">T265_11839</name>
</gene>
<accession>A0A074ZVZ7</accession>
<sequence length="120" mass="12885">MQGGDALHIAAALSVWSASSGAEGLSRFQAFSGYFRESDLPDTYNHTSIHTFYGPRARVCLLVVDQIAVDLLAELGNWLANVSSPVEETSTQLCTDDVSSTKDETFARQLPSSASRSTAI</sequence>
<reference evidence="2 3" key="1">
    <citation type="submission" date="2013-11" db="EMBL/GenBank/DDBJ databases">
        <title>Opisthorchis viverrini - life in the bile duct.</title>
        <authorList>
            <person name="Young N.D."/>
            <person name="Nagarajan N."/>
            <person name="Lin S.J."/>
            <person name="Korhonen P.K."/>
            <person name="Jex A.R."/>
            <person name="Hall R.S."/>
            <person name="Safavi-Hemami H."/>
            <person name="Kaewkong W."/>
            <person name="Bertrand D."/>
            <person name="Gao S."/>
            <person name="Seet Q."/>
            <person name="Wongkham S."/>
            <person name="Teh B.T."/>
            <person name="Wongkham C."/>
            <person name="Intapan P.M."/>
            <person name="Maleewong W."/>
            <person name="Yang X."/>
            <person name="Hu M."/>
            <person name="Wang Z."/>
            <person name="Hofmann A."/>
            <person name="Sternberg P.W."/>
            <person name="Tan P."/>
            <person name="Wang J."/>
            <person name="Gasser R.B."/>
        </authorList>
    </citation>
    <scope>NUCLEOTIDE SEQUENCE [LARGE SCALE GENOMIC DNA]</scope>
</reference>
<evidence type="ECO:0000313" key="3">
    <source>
        <dbReference type="Proteomes" id="UP000054324"/>
    </source>
</evidence>
<proteinExistence type="predicted"/>
<evidence type="ECO:0000256" key="1">
    <source>
        <dbReference type="SAM" id="MobiDB-lite"/>
    </source>
</evidence>
<dbReference type="CTD" id="20326007"/>
<protein>
    <submittedName>
        <fullName evidence="2">Uncharacterized protein</fullName>
    </submittedName>
</protein>
<keyword evidence="3" id="KW-1185">Reference proteome</keyword>
<dbReference type="OrthoDB" id="10012075at2759"/>
<dbReference type="EMBL" id="KL597233">
    <property type="protein sequence ID" value="KER19364.1"/>
    <property type="molecule type" value="Genomic_DNA"/>
</dbReference>
<organism evidence="2 3">
    <name type="scientific">Opisthorchis viverrini</name>
    <name type="common">Southeast Asian liver fluke</name>
    <dbReference type="NCBI Taxonomy" id="6198"/>
    <lineage>
        <taxon>Eukaryota</taxon>
        <taxon>Metazoa</taxon>
        <taxon>Spiralia</taxon>
        <taxon>Lophotrochozoa</taxon>
        <taxon>Platyhelminthes</taxon>
        <taxon>Trematoda</taxon>
        <taxon>Digenea</taxon>
        <taxon>Opisthorchiida</taxon>
        <taxon>Opisthorchiata</taxon>
        <taxon>Opisthorchiidae</taxon>
        <taxon>Opisthorchis</taxon>
    </lineage>
</organism>
<name>A0A074ZVZ7_OPIVI</name>
<dbReference type="Proteomes" id="UP000054324">
    <property type="component" value="Unassembled WGS sequence"/>
</dbReference>
<feature type="region of interest" description="Disordered" evidence="1">
    <location>
        <begin position="88"/>
        <end position="120"/>
    </location>
</feature>
<feature type="compositionally biased region" description="Polar residues" evidence="1">
    <location>
        <begin position="88"/>
        <end position="98"/>
    </location>
</feature>